<dbReference type="Proteomes" id="UP000694397">
    <property type="component" value="Chromosome 9"/>
</dbReference>
<dbReference type="Ensembl" id="ENSSFOT00015021857.2">
    <property type="protein sequence ID" value="ENSSFOP00015021615.2"/>
    <property type="gene ID" value="ENSSFOG00015013922.2"/>
</dbReference>
<proteinExistence type="predicted"/>
<dbReference type="InterPro" id="IPR013106">
    <property type="entry name" value="Ig_V-set"/>
</dbReference>
<dbReference type="InterPro" id="IPR003599">
    <property type="entry name" value="Ig_sub"/>
</dbReference>
<dbReference type="SUPFAM" id="SSF48726">
    <property type="entry name" value="Immunoglobulin"/>
    <property type="match status" value="2"/>
</dbReference>
<evidence type="ECO:0000259" key="4">
    <source>
        <dbReference type="PROSITE" id="PS50835"/>
    </source>
</evidence>
<protein>
    <recommendedName>
        <fullName evidence="4">Ig-like domain-containing protein</fullName>
    </recommendedName>
</protein>
<evidence type="ECO:0000313" key="6">
    <source>
        <dbReference type="Proteomes" id="UP000694397"/>
    </source>
</evidence>
<feature type="domain" description="Ig-like" evidence="4">
    <location>
        <begin position="21"/>
        <end position="117"/>
    </location>
</feature>
<dbReference type="GO" id="GO:0005886">
    <property type="term" value="C:plasma membrane"/>
    <property type="evidence" value="ECO:0007669"/>
    <property type="project" value="TreeGrafter"/>
</dbReference>
<dbReference type="AlphaFoldDB" id="A0A8C9RLK9"/>
<accession>A0A8C9RLK9</accession>
<comment type="subcellular location">
    <subcellularLocation>
        <location evidence="1">Membrane</location>
    </subcellularLocation>
</comment>
<dbReference type="PANTHER" id="PTHR11860:SF87">
    <property type="entry name" value="CMRF35-LIKE MOLECULE 8"/>
    <property type="match status" value="1"/>
</dbReference>
<dbReference type="InterPro" id="IPR007110">
    <property type="entry name" value="Ig-like_dom"/>
</dbReference>
<dbReference type="InterPro" id="IPR050671">
    <property type="entry name" value="CD300_family_receptors"/>
</dbReference>
<keyword evidence="2" id="KW-0812">Transmembrane</keyword>
<dbReference type="Gene3D" id="2.60.40.10">
    <property type="entry name" value="Immunoglobulins"/>
    <property type="match status" value="2"/>
</dbReference>
<keyword evidence="3" id="KW-0472">Membrane</keyword>
<dbReference type="InterPro" id="IPR013783">
    <property type="entry name" value="Ig-like_fold"/>
</dbReference>
<evidence type="ECO:0000256" key="3">
    <source>
        <dbReference type="ARBA" id="ARBA00023136"/>
    </source>
</evidence>
<sequence length="243" mass="27638">CQQGASADIVFLVDGSYSISPTDLTADSQITVQRGRSLDIHCHYDEEYRDHVKYWCRMITQSSCTTIVSTDTPERRGQVSITDDSAKHVVHVTMSDLQTMDSDVYWCGVETNNTEIYMASLNLIVTAGKTCLLLQSHRENVSVQSFYSEGNRDQEKKWCRRGDWSSCLIAGGNRTSQDRVQLDIDDRRRIFTVTVRGLESNDMGWYWITAGDQLLPVHIGVRSGNKSKRRLQNKKGTYPELLQ</sequence>
<dbReference type="GO" id="GO:0004888">
    <property type="term" value="F:transmembrane signaling receptor activity"/>
    <property type="evidence" value="ECO:0007669"/>
    <property type="project" value="TreeGrafter"/>
</dbReference>
<dbReference type="PANTHER" id="PTHR11860">
    <property type="entry name" value="POLYMERIC-IMMUNOGLOBULIN RECEPTOR"/>
    <property type="match status" value="1"/>
</dbReference>
<name>A0A8C9RLK9_SCLFO</name>
<reference evidence="5" key="3">
    <citation type="submission" date="2025-09" db="UniProtKB">
        <authorList>
            <consortium name="Ensembl"/>
        </authorList>
    </citation>
    <scope>IDENTIFICATION</scope>
</reference>
<organism evidence="5 6">
    <name type="scientific">Scleropages formosus</name>
    <name type="common">Asian bonytongue</name>
    <name type="synonym">Osteoglossum formosum</name>
    <dbReference type="NCBI Taxonomy" id="113540"/>
    <lineage>
        <taxon>Eukaryota</taxon>
        <taxon>Metazoa</taxon>
        <taxon>Chordata</taxon>
        <taxon>Craniata</taxon>
        <taxon>Vertebrata</taxon>
        <taxon>Euteleostomi</taxon>
        <taxon>Actinopterygii</taxon>
        <taxon>Neopterygii</taxon>
        <taxon>Teleostei</taxon>
        <taxon>Osteoglossocephala</taxon>
        <taxon>Osteoglossomorpha</taxon>
        <taxon>Osteoglossiformes</taxon>
        <taxon>Osteoglossidae</taxon>
        <taxon>Scleropages</taxon>
    </lineage>
</organism>
<dbReference type="OrthoDB" id="8442846at2759"/>
<dbReference type="GeneTree" id="ENSGT00950000182977"/>
<reference evidence="5" key="2">
    <citation type="submission" date="2025-08" db="UniProtKB">
        <authorList>
            <consortium name="Ensembl"/>
        </authorList>
    </citation>
    <scope>IDENTIFICATION</scope>
</reference>
<keyword evidence="6" id="KW-1185">Reference proteome</keyword>
<dbReference type="SMART" id="SM00409">
    <property type="entry name" value="IG"/>
    <property type="match status" value="1"/>
</dbReference>
<evidence type="ECO:0000256" key="2">
    <source>
        <dbReference type="ARBA" id="ARBA00022692"/>
    </source>
</evidence>
<dbReference type="PROSITE" id="PS50835">
    <property type="entry name" value="IG_LIKE"/>
    <property type="match status" value="1"/>
</dbReference>
<evidence type="ECO:0000256" key="1">
    <source>
        <dbReference type="ARBA" id="ARBA00004370"/>
    </source>
</evidence>
<dbReference type="CDD" id="cd05716">
    <property type="entry name" value="IgV_pIgR_like"/>
    <property type="match status" value="1"/>
</dbReference>
<dbReference type="Pfam" id="PF07686">
    <property type="entry name" value="V-set"/>
    <property type="match status" value="1"/>
</dbReference>
<evidence type="ECO:0000313" key="5">
    <source>
        <dbReference type="Ensembl" id="ENSSFOP00015021615.2"/>
    </source>
</evidence>
<dbReference type="InterPro" id="IPR036179">
    <property type="entry name" value="Ig-like_dom_sf"/>
</dbReference>
<reference evidence="5 6" key="1">
    <citation type="submission" date="2019-04" db="EMBL/GenBank/DDBJ databases">
        <authorList>
            <consortium name="Wellcome Sanger Institute Data Sharing"/>
        </authorList>
    </citation>
    <scope>NUCLEOTIDE SEQUENCE [LARGE SCALE GENOMIC DNA]</scope>
</reference>